<dbReference type="InterPro" id="IPR013747">
    <property type="entry name" value="ACP_syn_III_C"/>
</dbReference>
<comment type="catalytic activity">
    <reaction evidence="13">
        <text>3-methylbutanoyl-CoA + malonyl-[ACP] + H(+) = 5-methyl-3-oxohexanoyl-[ACP] + CO2 + CoA</text>
        <dbReference type="Rhea" id="RHEA:42272"/>
        <dbReference type="Rhea" id="RHEA-COMP:9623"/>
        <dbReference type="Rhea" id="RHEA-COMP:9941"/>
        <dbReference type="ChEBI" id="CHEBI:15378"/>
        <dbReference type="ChEBI" id="CHEBI:16526"/>
        <dbReference type="ChEBI" id="CHEBI:57287"/>
        <dbReference type="ChEBI" id="CHEBI:57345"/>
        <dbReference type="ChEBI" id="CHEBI:78449"/>
        <dbReference type="ChEBI" id="CHEBI:78822"/>
        <dbReference type="EC" id="2.3.1.300"/>
    </reaction>
    <physiologicalReaction direction="left-to-right" evidence="13">
        <dbReference type="Rhea" id="RHEA:42273"/>
    </physiologicalReaction>
</comment>
<feature type="active site" evidence="14">
    <location>
        <position position="270"/>
    </location>
</feature>
<dbReference type="InterPro" id="IPR004655">
    <property type="entry name" value="FabH"/>
</dbReference>
<evidence type="ECO:0000256" key="10">
    <source>
        <dbReference type="ARBA" id="ARBA00051096"/>
    </source>
</evidence>
<evidence type="ECO:0000256" key="11">
    <source>
        <dbReference type="ARBA" id="ARBA00052407"/>
    </source>
</evidence>
<dbReference type="Gene3D" id="3.40.47.10">
    <property type="match status" value="1"/>
</dbReference>
<evidence type="ECO:0000256" key="3">
    <source>
        <dbReference type="ARBA" id="ARBA00022516"/>
    </source>
</evidence>
<comment type="domain">
    <text evidence="14">The last Arg residue of the ACP-binding site is essential for the weak association between ACP/AcpP and FabH.</text>
</comment>
<evidence type="ECO:0000256" key="14">
    <source>
        <dbReference type="HAMAP-Rule" id="MF_01815"/>
    </source>
</evidence>
<dbReference type="Pfam" id="PF08545">
    <property type="entry name" value="ACP_syn_III"/>
    <property type="match status" value="1"/>
</dbReference>
<dbReference type="PANTHER" id="PTHR43091">
    <property type="entry name" value="3-OXOACYL-[ACYL-CARRIER-PROTEIN] SYNTHASE"/>
    <property type="match status" value="1"/>
</dbReference>
<keyword evidence="6 14" id="KW-0443">Lipid metabolism</keyword>
<evidence type="ECO:0000256" key="4">
    <source>
        <dbReference type="ARBA" id="ARBA00022679"/>
    </source>
</evidence>
<dbReference type="NCBIfam" id="NF006829">
    <property type="entry name" value="PRK09352.1"/>
    <property type="match status" value="1"/>
</dbReference>
<dbReference type="InterPro" id="IPR016039">
    <property type="entry name" value="Thiolase-like"/>
</dbReference>
<keyword evidence="5 14" id="KW-0276">Fatty acid metabolism</keyword>
<name>A0A1Y0IS21_9BACL</name>
<keyword evidence="14" id="KW-0963">Cytoplasm</keyword>
<dbReference type="AlphaFoldDB" id="A0A1Y0IS21"/>
<keyword evidence="8 14" id="KW-0511">Multifunctional enzyme</keyword>
<evidence type="ECO:0000259" key="15">
    <source>
        <dbReference type="Pfam" id="PF08541"/>
    </source>
</evidence>
<dbReference type="GO" id="GO:0033818">
    <property type="term" value="F:beta-ketoacyl-acyl-carrier-protein synthase III activity"/>
    <property type="evidence" value="ECO:0007669"/>
    <property type="project" value="UniProtKB-UniRule"/>
</dbReference>
<accession>A0A1Y0IS21</accession>
<evidence type="ECO:0000256" key="2">
    <source>
        <dbReference type="ARBA" id="ARBA00008642"/>
    </source>
</evidence>
<dbReference type="EC" id="2.3.1.180" evidence="14"/>
<comment type="similarity">
    <text evidence="2 14">Belongs to the thiolase-like superfamily. FabH family.</text>
</comment>
<feature type="domain" description="Beta-ketoacyl-[acyl-carrier-protein] synthase III C-terminal" evidence="15">
    <location>
        <begin position="224"/>
        <end position="313"/>
    </location>
</feature>
<dbReference type="OrthoDB" id="9815506at2"/>
<feature type="active site" evidence="14">
    <location>
        <position position="113"/>
    </location>
</feature>
<evidence type="ECO:0000313" key="17">
    <source>
        <dbReference type="EMBL" id="ARU63442.1"/>
    </source>
</evidence>
<evidence type="ECO:0000259" key="16">
    <source>
        <dbReference type="Pfam" id="PF08545"/>
    </source>
</evidence>
<feature type="active site" evidence="14">
    <location>
        <position position="240"/>
    </location>
</feature>
<protein>
    <recommendedName>
        <fullName evidence="14">Beta-ketoacyl-[acyl-carrier-protein] synthase III</fullName>
        <shortName evidence="14">Beta-ketoacyl-ACP synthase III</shortName>
        <shortName evidence="14">KAS III</shortName>
        <ecNumber evidence="14">2.3.1.180</ecNumber>
    </recommendedName>
    <alternativeName>
        <fullName evidence="14">3-oxoacyl-[acyl-carrier-protein] synthase 3</fullName>
    </alternativeName>
    <alternativeName>
        <fullName evidence="14">3-oxoacyl-[acyl-carrier-protein] synthase III</fullName>
    </alternativeName>
</protein>
<evidence type="ECO:0000256" key="1">
    <source>
        <dbReference type="ARBA" id="ARBA00005194"/>
    </source>
</evidence>
<dbReference type="EMBL" id="CP021434">
    <property type="protein sequence ID" value="ARU63442.1"/>
    <property type="molecule type" value="Genomic_DNA"/>
</dbReference>
<reference evidence="18" key="1">
    <citation type="submission" date="2017-05" db="EMBL/GenBank/DDBJ databases">
        <authorList>
            <person name="Sung H."/>
        </authorList>
    </citation>
    <scope>NUCLEOTIDE SEQUENCE [LARGE SCALE GENOMIC DNA]</scope>
    <source>
        <strain evidence="18">AR23208</strain>
    </source>
</reference>
<keyword evidence="9 14" id="KW-0012">Acyltransferase</keyword>
<evidence type="ECO:0000256" key="12">
    <source>
        <dbReference type="ARBA" id="ARBA00052467"/>
    </source>
</evidence>
<gene>
    <name evidence="14" type="primary">fabH</name>
    <name evidence="17" type="ORF">CBW65_22420</name>
</gene>
<evidence type="ECO:0000313" key="18">
    <source>
        <dbReference type="Proteomes" id="UP000195437"/>
    </source>
</evidence>
<organism evidence="17 18">
    <name type="scientific">Tumebacillus avium</name>
    <dbReference type="NCBI Taxonomy" id="1903704"/>
    <lineage>
        <taxon>Bacteria</taxon>
        <taxon>Bacillati</taxon>
        <taxon>Bacillota</taxon>
        <taxon>Bacilli</taxon>
        <taxon>Bacillales</taxon>
        <taxon>Alicyclobacillaceae</taxon>
        <taxon>Tumebacillus</taxon>
    </lineage>
</organism>
<comment type="function">
    <text evidence="14">Catalyzes the condensation reaction of fatty acid synthesis by the addition to an acyl acceptor of two carbons from malonyl-ACP. Catalyzes the first condensation reaction which initiates fatty acid synthesis and may therefore play a role in governing the total rate of fatty acid production. Possesses both acetoacetyl-ACP synthase and acetyl transacylase activities. Its substrate specificity determines the biosynthesis of branched-chain and/or straight-chain of fatty acids.</text>
</comment>
<dbReference type="Proteomes" id="UP000195437">
    <property type="component" value="Chromosome"/>
</dbReference>
<comment type="subcellular location">
    <subcellularLocation>
        <location evidence="14">Cytoplasm</location>
    </subcellularLocation>
</comment>
<comment type="catalytic activity">
    <reaction evidence="10">
        <text>malonyl-[ACP] + acetyl-CoA + H(+) = 3-oxobutanoyl-[ACP] + CO2 + CoA</text>
        <dbReference type="Rhea" id="RHEA:12080"/>
        <dbReference type="Rhea" id="RHEA-COMP:9623"/>
        <dbReference type="Rhea" id="RHEA-COMP:9625"/>
        <dbReference type="ChEBI" id="CHEBI:15378"/>
        <dbReference type="ChEBI" id="CHEBI:16526"/>
        <dbReference type="ChEBI" id="CHEBI:57287"/>
        <dbReference type="ChEBI" id="CHEBI:57288"/>
        <dbReference type="ChEBI" id="CHEBI:78449"/>
        <dbReference type="ChEBI" id="CHEBI:78450"/>
        <dbReference type="EC" id="2.3.1.180"/>
    </reaction>
    <physiologicalReaction direction="left-to-right" evidence="10">
        <dbReference type="Rhea" id="RHEA:12081"/>
    </physiologicalReaction>
</comment>
<dbReference type="UniPathway" id="UPA00094"/>
<proteinExistence type="inferred from homology"/>
<evidence type="ECO:0000256" key="9">
    <source>
        <dbReference type="ARBA" id="ARBA00023315"/>
    </source>
</evidence>
<dbReference type="CDD" id="cd00830">
    <property type="entry name" value="KAS_III"/>
    <property type="match status" value="1"/>
</dbReference>
<dbReference type="KEGG" id="tum:CBW65_22420"/>
<dbReference type="RefSeq" id="WP_087458786.1">
    <property type="nucleotide sequence ID" value="NZ_CP021434.1"/>
</dbReference>
<dbReference type="InterPro" id="IPR013751">
    <property type="entry name" value="ACP_syn_III_N"/>
</dbReference>
<dbReference type="GO" id="GO:0005737">
    <property type="term" value="C:cytoplasm"/>
    <property type="evidence" value="ECO:0007669"/>
    <property type="project" value="UniProtKB-SubCell"/>
</dbReference>
<comment type="pathway">
    <text evidence="1 14">Lipid metabolism; fatty acid biosynthesis.</text>
</comment>
<dbReference type="FunFam" id="3.40.47.10:FF:000004">
    <property type="entry name" value="3-oxoacyl-[acyl-carrier-protein] synthase 3"/>
    <property type="match status" value="1"/>
</dbReference>
<dbReference type="HAMAP" id="MF_01815">
    <property type="entry name" value="FabH"/>
    <property type="match status" value="1"/>
</dbReference>
<dbReference type="GO" id="GO:0004315">
    <property type="term" value="F:3-oxoacyl-[acyl-carrier-protein] synthase activity"/>
    <property type="evidence" value="ECO:0007669"/>
    <property type="project" value="InterPro"/>
</dbReference>
<dbReference type="SUPFAM" id="SSF53901">
    <property type="entry name" value="Thiolase-like"/>
    <property type="match status" value="1"/>
</dbReference>
<feature type="domain" description="Beta-ketoacyl-[acyl-carrier-protein] synthase III N-terminal" evidence="16">
    <location>
        <begin position="108"/>
        <end position="185"/>
    </location>
</feature>
<dbReference type="NCBIfam" id="TIGR00747">
    <property type="entry name" value="fabH"/>
    <property type="match status" value="1"/>
</dbReference>
<evidence type="ECO:0000256" key="7">
    <source>
        <dbReference type="ARBA" id="ARBA00023160"/>
    </source>
</evidence>
<comment type="catalytic activity">
    <reaction evidence="11">
        <text>(2S)-2-methylbutanoyl-CoA + malonyl-[ACP] + H(+) = (4S)-4-methyl-3-oxohexanoyl-[ACP] + CO2 + CoA</text>
        <dbReference type="Rhea" id="RHEA:42276"/>
        <dbReference type="Rhea" id="RHEA-COMP:9623"/>
        <dbReference type="Rhea" id="RHEA-COMP:17148"/>
        <dbReference type="ChEBI" id="CHEBI:15378"/>
        <dbReference type="ChEBI" id="CHEBI:16526"/>
        <dbReference type="ChEBI" id="CHEBI:57287"/>
        <dbReference type="ChEBI" id="CHEBI:78449"/>
        <dbReference type="ChEBI" id="CHEBI:88166"/>
        <dbReference type="ChEBI" id="CHEBI:167462"/>
        <dbReference type="EC" id="2.3.1.300"/>
    </reaction>
    <physiologicalReaction direction="left-to-right" evidence="11">
        <dbReference type="Rhea" id="RHEA:42277"/>
    </physiologicalReaction>
</comment>
<dbReference type="Pfam" id="PF08541">
    <property type="entry name" value="ACP_syn_III_C"/>
    <property type="match status" value="1"/>
</dbReference>
<evidence type="ECO:0000256" key="13">
    <source>
        <dbReference type="ARBA" id="ARBA00052985"/>
    </source>
</evidence>
<keyword evidence="18" id="KW-1185">Reference proteome</keyword>
<evidence type="ECO:0000256" key="6">
    <source>
        <dbReference type="ARBA" id="ARBA00023098"/>
    </source>
</evidence>
<keyword evidence="3 14" id="KW-0444">Lipid biosynthesis</keyword>
<evidence type="ECO:0000256" key="5">
    <source>
        <dbReference type="ARBA" id="ARBA00022832"/>
    </source>
</evidence>
<sequence length="313" mass="33937">MYRTRIAGVGSYIPEGRLTNRDLEQMVETSDEWIVTRTGISSRSIAAPDQNTSDLAFHAAERALVDAGLNAEDLDMILVGTETPDHPFPSVACQLQHRLGCRAISAVDLHVTCVGFLSALQTADAFLRTGNFRHILVVGADTLSRITDYTDRTTCILFSDGAGAFVVSRTDDPAHPGILHTATHAGGEHYYSLYQERGGSIKMDGRKIFKLAVNAMTETAKQTLAAAGMTTDDLDWLIPHQANQRIIDAVAEHCGLPQEKVISTIKHLGNNSSATIPIAFDLARNDGRIKRGDTLLFTAFGGGLVWGSALLRY</sequence>
<keyword evidence="7 14" id="KW-0275">Fatty acid biosynthesis</keyword>
<keyword evidence="4 14" id="KW-0808">Transferase</keyword>
<comment type="catalytic activity">
    <reaction evidence="12">
        <text>2-methylpropanoyl-CoA + malonyl-[ACP] + H(+) = 4-methyl-3-oxopentanoyl-[ACP] + CO2 + CoA</text>
        <dbReference type="Rhea" id="RHEA:42268"/>
        <dbReference type="Rhea" id="RHEA-COMP:9623"/>
        <dbReference type="Rhea" id="RHEA-COMP:9940"/>
        <dbReference type="ChEBI" id="CHEBI:15378"/>
        <dbReference type="ChEBI" id="CHEBI:16526"/>
        <dbReference type="ChEBI" id="CHEBI:57287"/>
        <dbReference type="ChEBI" id="CHEBI:57338"/>
        <dbReference type="ChEBI" id="CHEBI:78449"/>
        <dbReference type="ChEBI" id="CHEBI:78820"/>
        <dbReference type="EC" id="2.3.1.300"/>
    </reaction>
    <physiologicalReaction direction="left-to-right" evidence="12">
        <dbReference type="Rhea" id="RHEA:42269"/>
    </physiologicalReaction>
</comment>
<comment type="subunit">
    <text evidence="14">Homodimer.</text>
</comment>
<feature type="region of interest" description="ACP-binding" evidence="14">
    <location>
        <begin position="241"/>
        <end position="245"/>
    </location>
</feature>
<evidence type="ECO:0000256" key="8">
    <source>
        <dbReference type="ARBA" id="ARBA00023268"/>
    </source>
</evidence>
<dbReference type="PANTHER" id="PTHR43091:SF1">
    <property type="entry name" value="BETA-KETOACYL-[ACYL-CARRIER-PROTEIN] SYNTHASE III, CHLOROPLASTIC"/>
    <property type="match status" value="1"/>
</dbReference>
<dbReference type="GO" id="GO:0006633">
    <property type="term" value="P:fatty acid biosynthetic process"/>
    <property type="evidence" value="ECO:0007669"/>
    <property type="project" value="UniProtKB-UniRule"/>
</dbReference>